<accession>A0ABN7VNC9</accession>
<sequence length="231" mass="26449">KERYEFSITVSEESSEERLEKSSEEDDDESSISISEKPRFNASVQKLALIKQKAAEKKLKELNNLHCIAQDPQLRCDFLVQISETKKILMKKKKKKIKEDDKAKVPLGITAIGWTFKTIQSDNESVAISDHDFPKIDSGPDENPRYLKNIKEYCKLFKKLNFDYFTIQTHAPEQSAYNPVERSMSTLSEKLARIVLPVNHFGSHLDAVGNVTDSKLEIRNFCYAGEKLCDI</sequence>
<feature type="region of interest" description="Disordered" evidence="1">
    <location>
        <begin position="1"/>
        <end position="37"/>
    </location>
</feature>
<proteinExistence type="predicted"/>
<dbReference type="PANTHER" id="PTHR46954:SF1">
    <property type="entry name" value="C2H2-TYPE DOMAIN-CONTAINING PROTEIN"/>
    <property type="match status" value="1"/>
</dbReference>
<name>A0ABN7VNC9_GIGMA</name>
<reference evidence="2 3" key="1">
    <citation type="submission" date="2021-06" db="EMBL/GenBank/DDBJ databases">
        <authorList>
            <person name="Kallberg Y."/>
            <person name="Tangrot J."/>
            <person name="Rosling A."/>
        </authorList>
    </citation>
    <scope>NUCLEOTIDE SEQUENCE [LARGE SCALE GENOMIC DNA]</scope>
    <source>
        <strain evidence="2 3">120-4 pot B 10/14</strain>
    </source>
</reference>
<protein>
    <submittedName>
        <fullName evidence="2">36746_t:CDS:1</fullName>
    </submittedName>
</protein>
<dbReference type="PANTHER" id="PTHR46954">
    <property type="entry name" value="C2H2-TYPE DOMAIN-CONTAINING PROTEIN"/>
    <property type="match status" value="1"/>
</dbReference>
<evidence type="ECO:0000313" key="3">
    <source>
        <dbReference type="Proteomes" id="UP000789901"/>
    </source>
</evidence>
<organism evidence="2 3">
    <name type="scientific">Gigaspora margarita</name>
    <dbReference type="NCBI Taxonomy" id="4874"/>
    <lineage>
        <taxon>Eukaryota</taxon>
        <taxon>Fungi</taxon>
        <taxon>Fungi incertae sedis</taxon>
        <taxon>Mucoromycota</taxon>
        <taxon>Glomeromycotina</taxon>
        <taxon>Glomeromycetes</taxon>
        <taxon>Diversisporales</taxon>
        <taxon>Gigasporaceae</taxon>
        <taxon>Gigaspora</taxon>
    </lineage>
</organism>
<feature type="non-terminal residue" evidence="2">
    <location>
        <position position="1"/>
    </location>
</feature>
<dbReference type="Proteomes" id="UP000789901">
    <property type="component" value="Unassembled WGS sequence"/>
</dbReference>
<keyword evidence="3" id="KW-1185">Reference proteome</keyword>
<evidence type="ECO:0000256" key="1">
    <source>
        <dbReference type="SAM" id="MobiDB-lite"/>
    </source>
</evidence>
<gene>
    <name evidence="2" type="ORF">GMARGA_LOCUS20682</name>
</gene>
<evidence type="ECO:0000313" key="2">
    <source>
        <dbReference type="EMBL" id="CAG8787439.1"/>
    </source>
</evidence>
<dbReference type="EMBL" id="CAJVQB010018376">
    <property type="protein sequence ID" value="CAG8787439.1"/>
    <property type="molecule type" value="Genomic_DNA"/>
</dbReference>
<comment type="caution">
    <text evidence="2">The sequence shown here is derived from an EMBL/GenBank/DDBJ whole genome shotgun (WGS) entry which is preliminary data.</text>
</comment>